<keyword evidence="3" id="KW-1185">Reference proteome</keyword>
<feature type="domain" description="Peptidase C14 caspase" evidence="1">
    <location>
        <begin position="2"/>
        <end position="179"/>
    </location>
</feature>
<dbReference type="PANTHER" id="PTHR22576">
    <property type="entry name" value="MUCOSA ASSOCIATED LYMPHOID TISSUE LYMPHOMA TRANSLOCATION PROTEIN 1/PARACASPASE"/>
    <property type="match status" value="1"/>
</dbReference>
<protein>
    <submittedName>
        <fullName evidence="2">Caspase family protein</fullName>
    </submittedName>
</protein>
<reference evidence="2 3" key="1">
    <citation type="submission" date="2019-12" db="EMBL/GenBank/DDBJ databases">
        <title>The draft genomic sequence of strain Chitinophaga oryziterrae JCM 16595.</title>
        <authorList>
            <person name="Zhang X."/>
        </authorList>
    </citation>
    <scope>NUCLEOTIDE SEQUENCE [LARGE SCALE GENOMIC DNA]</scope>
    <source>
        <strain evidence="2 3">JCM 16595</strain>
    </source>
</reference>
<evidence type="ECO:0000313" key="2">
    <source>
        <dbReference type="EMBL" id="MVT43423.1"/>
    </source>
</evidence>
<dbReference type="InterPro" id="IPR052039">
    <property type="entry name" value="Caspase-related_regulators"/>
</dbReference>
<dbReference type="InterPro" id="IPR011600">
    <property type="entry name" value="Pept_C14_caspase"/>
</dbReference>
<dbReference type="InterPro" id="IPR029030">
    <property type="entry name" value="Caspase-like_dom_sf"/>
</dbReference>
<dbReference type="PANTHER" id="PTHR22576:SF37">
    <property type="entry name" value="MUCOSA-ASSOCIATED LYMPHOID TISSUE LYMPHOMA TRANSLOCATION PROTEIN 1"/>
    <property type="match status" value="1"/>
</dbReference>
<dbReference type="EMBL" id="WRXO01000007">
    <property type="protein sequence ID" value="MVT43423.1"/>
    <property type="molecule type" value="Genomic_DNA"/>
</dbReference>
<dbReference type="Pfam" id="PF00656">
    <property type="entry name" value="Peptidase_C14"/>
    <property type="match status" value="1"/>
</dbReference>
<dbReference type="RefSeq" id="WP_157302043.1">
    <property type="nucleotide sequence ID" value="NZ_BAAAZB010000015.1"/>
</dbReference>
<organism evidence="2 3">
    <name type="scientific">Chitinophaga oryziterrae</name>
    <dbReference type="NCBI Taxonomy" id="1031224"/>
    <lineage>
        <taxon>Bacteria</taxon>
        <taxon>Pseudomonadati</taxon>
        <taxon>Bacteroidota</taxon>
        <taxon>Chitinophagia</taxon>
        <taxon>Chitinophagales</taxon>
        <taxon>Chitinophagaceae</taxon>
        <taxon>Chitinophaga</taxon>
    </lineage>
</organism>
<dbReference type="GO" id="GO:0004197">
    <property type="term" value="F:cysteine-type endopeptidase activity"/>
    <property type="evidence" value="ECO:0007669"/>
    <property type="project" value="InterPro"/>
</dbReference>
<dbReference type="Proteomes" id="UP000468388">
    <property type="component" value="Unassembled WGS sequence"/>
</dbReference>
<dbReference type="OrthoDB" id="9812126at2"/>
<comment type="caution">
    <text evidence="2">The sequence shown here is derived from an EMBL/GenBank/DDBJ whole genome shotgun (WGS) entry which is preliminary data.</text>
</comment>
<dbReference type="SUPFAM" id="SSF52129">
    <property type="entry name" value="Caspase-like"/>
    <property type="match status" value="1"/>
</dbReference>
<evidence type="ECO:0000259" key="1">
    <source>
        <dbReference type="Pfam" id="PF00656"/>
    </source>
</evidence>
<sequence length="313" mass="34067">MRRALVVGIDEYPGSARLNGCVNDATSIEQLLSFNEDGSPNFDVMLMLNEKKKAAIRSRISELFRGDDEVQLFYFSGHGYVNETGGYIVTPDFQKYDEGISMDEILTLASGSKARQKVVILDCCHAGAMGAPAAFGNGAALLGPGVVILAASRDTEVSKEIGGQGVFTSLLLKALNGGAADIVGDVAAGNVYSYIDRGLGGWQQRPVFKANIVRSVNLRKVKPPVDLSELRKLTVYFPEVGYQKSLDPSYESTVKEADSENIRVFKVLRHLQGVGLVEPVGEEYMYWAAMKSGTCRLTALGMYYWQLVNAGRI</sequence>
<dbReference type="GO" id="GO:0006508">
    <property type="term" value="P:proteolysis"/>
    <property type="evidence" value="ECO:0007669"/>
    <property type="project" value="InterPro"/>
</dbReference>
<evidence type="ECO:0000313" key="3">
    <source>
        <dbReference type="Proteomes" id="UP000468388"/>
    </source>
</evidence>
<name>A0A6N8JDW6_9BACT</name>
<gene>
    <name evidence="2" type="ORF">GO495_22685</name>
</gene>
<accession>A0A6N8JDW6</accession>
<dbReference type="AlphaFoldDB" id="A0A6N8JDW6"/>
<dbReference type="Gene3D" id="3.40.50.1460">
    <property type="match status" value="1"/>
</dbReference>
<proteinExistence type="predicted"/>